<proteinExistence type="inferred from homology"/>
<dbReference type="EMBL" id="QXWK01000001">
    <property type="protein sequence ID" value="NBH60184.1"/>
    <property type="molecule type" value="Genomic_DNA"/>
</dbReference>
<evidence type="ECO:0000313" key="3">
    <source>
        <dbReference type="Proteomes" id="UP000446866"/>
    </source>
</evidence>
<sequence>MSVVIIGGHERMERRYQKICEEYGCTAKVYTKEKGAMKKKIGSPDLLICFTTTVSHKMVHAASQEAKRGGFPIAHCHSSSGYALAEVLKQQIPASLNP</sequence>
<dbReference type="Proteomes" id="UP000446866">
    <property type="component" value="Unassembled WGS sequence"/>
</dbReference>
<evidence type="ECO:0000313" key="2">
    <source>
        <dbReference type="EMBL" id="NBH60184.1"/>
    </source>
</evidence>
<gene>
    <name evidence="2" type="ORF">D0435_00645</name>
</gene>
<dbReference type="Pfam" id="PF10087">
    <property type="entry name" value="DUF2325"/>
    <property type="match status" value="1"/>
</dbReference>
<name>A0A845QFZ9_9FIRM</name>
<comment type="caution">
    <text evidence="2">The sequence shown here is derived from an EMBL/GenBank/DDBJ whole genome shotgun (WGS) entry which is preliminary data.</text>
</comment>
<accession>A0A845QFZ9</accession>
<dbReference type="RefSeq" id="WP_160200483.1">
    <property type="nucleotide sequence ID" value="NZ_QXWK01000001.1"/>
</dbReference>
<evidence type="ECO:0000256" key="1">
    <source>
        <dbReference type="ARBA" id="ARBA00007189"/>
    </source>
</evidence>
<comment type="similarity">
    <text evidence="1">Belongs to the UPF0751 family.</text>
</comment>
<organism evidence="2 3">
    <name type="scientific">Anaerotruncus colihominis</name>
    <dbReference type="NCBI Taxonomy" id="169435"/>
    <lineage>
        <taxon>Bacteria</taxon>
        <taxon>Bacillati</taxon>
        <taxon>Bacillota</taxon>
        <taxon>Clostridia</taxon>
        <taxon>Eubacteriales</taxon>
        <taxon>Oscillospiraceae</taxon>
        <taxon>Anaerotruncus</taxon>
    </lineage>
</organism>
<reference evidence="2 3" key="1">
    <citation type="submission" date="2018-08" db="EMBL/GenBank/DDBJ databases">
        <title>Murine metabolic-syndrome-specific gut microbial biobank.</title>
        <authorList>
            <person name="Liu C."/>
        </authorList>
    </citation>
    <scope>NUCLEOTIDE SEQUENCE [LARGE SCALE GENOMIC DNA]</scope>
    <source>
        <strain evidence="2 3">28</strain>
    </source>
</reference>
<dbReference type="InterPro" id="IPR016772">
    <property type="entry name" value="UCP020408"/>
</dbReference>
<protein>
    <submittedName>
        <fullName evidence="2">DUF2325 domain-containing protein</fullName>
    </submittedName>
</protein>
<dbReference type="AlphaFoldDB" id="A0A845QFZ9"/>
<keyword evidence="3" id="KW-1185">Reference proteome</keyword>